<evidence type="ECO:0000256" key="3">
    <source>
        <dbReference type="RuleBase" id="RU003719"/>
    </source>
</evidence>
<dbReference type="PANTHER" id="PTHR10996:SF178">
    <property type="entry name" value="2-HYDROXYACID DEHYDROGENASE YGL185C-RELATED"/>
    <property type="match status" value="1"/>
</dbReference>
<gene>
    <name evidence="6" type="ORF">KZ820_11640</name>
</gene>
<dbReference type="InterPro" id="IPR006140">
    <property type="entry name" value="D-isomer_DH_NAD-bd"/>
</dbReference>
<sequence>MARPDLFLAQPQSATLEAALAERFTLHRGTAPATTRAVVGGGSLRWGATDCDRLPALEIVAIHGVGHDGVDLDAARARGVRVTTTPEVLTDDVADLALALWLALERAVVANDRSVRDGGWGVPLARRATGRRVGIFGLGQIGRAIATRAAPFAGWIGYCARSAKEVPYQRLPDIAALAAASDVLILAAPGGAATERAVDAAVLDALGADGVLVNVARGSLVDEAALVSALERGVIAGAGLDVFADEPRVPAALRALPQVVLAPHQGSATREARAAMEALVLANLDAWLEGKPPVSAIA</sequence>
<accession>A0ABS7BPJ7</accession>
<comment type="similarity">
    <text evidence="3">Belongs to the D-isomer specific 2-hydroxyacid dehydrogenase family.</text>
</comment>
<keyword evidence="1 3" id="KW-0560">Oxidoreductase</keyword>
<evidence type="ECO:0000313" key="6">
    <source>
        <dbReference type="EMBL" id="MBW6531387.1"/>
    </source>
</evidence>
<evidence type="ECO:0000256" key="2">
    <source>
        <dbReference type="ARBA" id="ARBA00023027"/>
    </source>
</evidence>
<dbReference type="Pfam" id="PF00389">
    <property type="entry name" value="2-Hacid_dh"/>
    <property type="match status" value="1"/>
</dbReference>
<comment type="caution">
    <text evidence="6">The sequence shown here is derived from an EMBL/GenBank/DDBJ whole genome shotgun (WGS) entry which is preliminary data.</text>
</comment>
<dbReference type="PANTHER" id="PTHR10996">
    <property type="entry name" value="2-HYDROXYACID DEHYDROGENASE-RELATED"/>
    <property type="match status" value="1"/>
</dbReference>
<protein>
    <submittedName>
        <fullName evidence="6">2-hydroxyacid dehydrogenase</fullName>
    </submittedName>
</protein>
<feature type="domain" description="D-isomer specific 2-hydroxyacid dehydrogenase NAD-binding" evidence="5">
    <location>
        <begin position="98"/>
        <end position="266"/>
    </location>
</feature>
<feature type="domain" description="D-isomer specific 2-hydroxyacid dehydrogenase catalytic" evidence="4">
    <location>
        <begin position="52"/>
        <end position="297"/>
    </location>
</feature>
<evidence type="ECO:0000313" key="7">
    <source>
        <dbReference type="Proteomes" id="UP000759103"/>
    </source>
</evidence>
<dbReference type="InterPro" id="IPR050223">
    <property type="entry name" value="D-isomer_2-hydroxyacid_DH"/>
</dbReference>
<reference evidence="6 7" key="1">
    <citation type="submission" date="2021-07" db="EMBL/GenBank/DDBJ databases">
        <title>Sphingomonas sp.</title>
        <authorList>
            <person name="Feng G."/>
            <person name="Li J."/>
            <person name="Pan M."/>
        </authorList>
    </citation>
    <scope>NUCLEOTIDE SEQUENCE [LARGE SCALE GENOMIC DNA]</scope>
    <source>
        <strain evidence="6 7">RRHST34</strain>
    </source>
</reference>
<dbReference type="SUPFAM" id="SSF51735">
    <property type="entry name" value="NAD(P)-binding Rossmann-fold domains"/>
    <property type="match status" value="1"/>
</dbReference>
<dbReference type="InterPro" id="IPR036291">
    <property type="entry name" value="NAD(P)-bd_dom_sf"/>
</dbReference>
<dbReference type="Pfam" id="PF02826">
    <property type="entry name" value="2-Hacid_dh_C"/>
    <property type="match status" value="1"/>
</dbReference>
<name>A0ABS7BPJ7_9SPHN</name>
<dbReference type="SUPFAM" id="SSF52283">
    <property type="entry name" value="Formate/glycerate dehydrogenase catalytic domain-like"/>
    <property type="match status" value="1"/>
</dbReference>
<dbReference type="Gene3D" id="3.40.50.720">
    <property type="entry name" value="NAD(P)-binding Rossmann-like Domain"/>
    <property type="match status" value="2"/>
</dbReference>
<dbReference type="EMBL" id="JAHXZN010000003">
    <property type="protein sequence ID" value="MBW6531387.1"/>
    <property type="molecule type" value="Genomic_DNA"/>
</dbReference>
<evidence type="ECO:0000256" key="1">
    <source>
        <dbReference type="ARBA" id="ARBA00023002"/>
    </source>
</evidence>
<evidence type="ECO:0000259" key="5">
    <source>
        <dbReference type="Pfam" id="PF02826"/>
    </source>
</evidence>
<dbReference type="InterPro" id="IPR006139">
    <property type="entry name" value="D-isomer_2_OHA_DH_cat_dom"/>
</dbReference>
<keyword evidence="2" id="KW-0520">NAD</keyword>
<keyword evidence="7" id="KW-1185">Reference proteome</keyword>
<organism evidence="6 7">
    <name type="scientific">Sphingomonas citri</name>
    <dbReference type="NCBI Taxonomy" id="2862499"/>
    <lineage>
        <taxon>Bacteria</taxon>
        <taxon>Pseudomonadati</taxon>
        <taxon>Pseudomonadota</taxon>
        <taxon>Alphaproteobacteria</taxon>
        <taxon>Sphingomonadales</taxon>
        <taxon>Sphingomonadaceae</taxon>
        <taxon>Sphingomonas</taxon>
    </lineage>
</organism>
<proteinExistence type="inferred from homology"/>
<dbReference type="RefSeq" id="WP_219748773.1">
    <property type="nucleotide sequence ID" value="NZ_JAHXZN010000003.1"/>
</dbReference>
<evidence type="ECO:0000259" key="4">
    <source>
        <dbReference type="Pfam" id="PF00389"/>
    </source>
</evidence>
<dbReference type="Proteomes" id="UP000759103">
    <property type="component" value="Unassembled WGS sequence"/>
</dbReference>